<dbReference type="Gene3D" id="3.30.750.80">
    <property type="entry name" value="RNA methyltransferase domain (HRMD) like"/>
    <property type="match status" value="1"/>
</dbReference>
<dbReference type="RefSeq" id="WP_087033884.1">
    <property type="nucleotide sequence ID" value="NZ_FJNE01000008.1"/>
</dbReference>
<dbReference type="EMBL" id="FJNE01000008">
    <property type="protein sequence ID" value="CZQ99102.1"/>
    <property type="molecule type" value="Genomic_DNA"/>
</dbReference>
<dbReference type="InterPro" id="IPR015947">
    <property type="entry name" value="PUA-like_sf"/>
</dbReference>
<dbReference type="OrthoDB" id="9805492at2"/>
<dbReference type="PANTHER" id="PTHR43042:SF3">
    <property type="entry name" value="RIBOSOMAL RNA LARGE SUBUNIT METHYLTRANSFERASE YWBD-RELATED"/>
    <property type="match status" value="1"/>
</dbReference>
<keyword evidence="7" id="KW-1185">Reference proteome</keyword>
<feature type="domain" description="S-adenosylmethionine-dependent methyltransferase" evidence="4">
    <location>
        <begin position="156"/>
        <end position="337"/>
    </location>
</feature>
<dbReference type="Pfam" id="PF10672">
    <property type="entry name" value="Methyltrans_SAM"/>
    <property type="match status" value="1"/>
</dbReference>
<dbReference type="CDD" id="cd02440">
    <property type="entry name" value="AdoMet_MTases"/>
    <property type="match status" value="1"/>
</dbReference>
<proteinExistence type="predicted"/>
<dbReference type="SUPFAM" id="SSF88697">
    <property type="entry name" value="PUA domain-like"/>
    <property type="match status" value="1"/>
</dbReference>
<dbReference type="STRING" id="140314.SAMN04488076_107113"/>
<dbReference type="InterPro" id="IPR041532">
    <property type="entry name" value="RlmI-like_PUA"/>
</dbReference>
<evidence type="ECO:0000313" key="6">
    <source>
        <dbReference type="EMBL" id="CZQ99102.1"/>
    </source>
</evidence>
<accession>A0A143YWC1</accession>
<dbReference type="Pfam" id="PF17785">
    <property type="entry name" value="PUA_3"/>
    <property type="match status" value="1"/>
</dbReference>
<dbReference type="SUPFAM" id="SSF53335">
    <property type="entry name" value="S-adenosyl-L-methionine-dependent methyltransferases"/>
    <property type="match status" value="1"/>
</dbReference>
<keyword evidence="1 6" id="KW-0489">Methyltransferase</keyword>
<evidence type="ECO:0000256" key="2">
    <source>
        <dbReference type="ARBA" id="ARBA00022679"/>
    </source>
</evidence>
<dbReference type="PROSITE" id="PS50890">
    <property type="entry name" value="PUA"/>
    <property type="match status" value="1"/>
</dbReference>
<evidence type="ECO:0000313" key="7">
    <source>
        <dbReference type="Proteomes" id="UP000242754"/>
    </source>
</evidence>
<gene>
    <name evidence="6" type="ORF">Tpal_2325</name>
</gene>
<dbReference type="Proteomes" id="UP000242754">
    <property type="component" value="Unassembled WGS sequence"/>
</dbReference>
<feature type="domain" description="RlmI-like PUA" evidence="5">
    <location>
        <begin position="10"/>
        <end position="66"/>
    </location>
</feature>
<dbReference type="InterPro" id="IPR019614">
    <property type="entry name" value="SAM-dep_methyl-trfase"/>
</dbReference>
<dbReference type="InterPro" id="IPR029063">
    <property type="entry name" value="SAM-dependent_MTases_sf"/>
</dbReference>
<keyword evidence="3" id="KW-0949">S-adenosyl-L-methionine</keyword>
<dbReference type="PANTHER" id="PTHR43042">
    <property type="entry name" value="SAM-DEPENDENT METHYLTRANSFERASE"/>
    <property type="match status" value="1"/>
</dbReference>
<dbReference type="CDD" id="cd11572">
    <property type="entry name" value="RlmI_M_like"/>
    <property type="match status" value="1"/>
</dbReference>
<reference evidence="6 7" key="1">
    <citation type="submission" date="2016-02" db="EMBL/GenBank/DDBJ databases">
        <authorList>
            <person name="Wen L."/>
            <person name="He K."/>
            <person name="Yang H."/>
        </authorList>
    </citation>
    <scope>NUCLEOTIDE SEQUENCE [LARGE SCALE GENOMIC DNA]</scope>
    <source>
        <strain evidence="6">Trichococcus palustris</strain>
    </source>
</reference>
<organism evidence="6 7">
    <name type="scientific">Trichococcus palustris</name>
    <dbReference type="NCBI Taxonomy" id="140314"/>
    <lineage>
        <taxon>Bacteria</taxon>
        <taxon>Bacillati</taxon>
        <taxon>Bacillota</taxon>
        <taxon>Bacilli</taxon>
        <taxon>Lactobacillales</taxon>
        <taxon>Carnobacteriaceae</taxon>
        <taxon>Trichococcus</taxon>
    </lineage>
</organism>
<protein>
    <submittedName>
        <fullName evidence="6">S-adenosyl-l-methionine-dependent methyltransferase</fullName>
    </submittedName>
</protein>
<dbReference type="GO" id="GO:0003723">
    <property type="term" value="F:RNA binding"/>
    <property type="evidence" value="ECO:0007669"/>
    <property type="project" value="InterPro"/>
</dbReference>
<dbReference type="GO" id="GO:0032259">
    <property type="term" value="P:methylation"/>
    <property type="evidence" value="ECO:0007669"/>
    <property type="project" value="UniProtKB-KW"/>
</dbReference>
<dbReference type="GO" id="GO:0008168">
    <property type="term" value="F:methyltransferase activity"/>
    <property type="evidence" value="ECO:0007669"/>
    <property type="project" value="UniProtKB-KW"/>
</dbReference>
<evidence type="ECO:0000259" key="5">
    <source>
        <dbReference type="Pfam" id="PF17785"/>
    </source>
</evidence>
<keyword evidence="2 6" id="KW-0808">Transferase</keyword>
<sequence>MSRKTITQLSMKKIKGGNPLLQAEDFQSDLFFEEGEVVDLVTPKQEFVAKAYLAKQNKGVGWVFSQDSSDTFNYVFFKKKFETAKHNRQSFQNDSETTAYRLFNAEGDGIPGVTVDFYDGFAVISWYSEGIFRYKAPIADALQAAFPEIKGIYEKFRYKRNDNVISRFVSGKEAPEPLVVKENGISYATYLNDGLMTGIFLDQREVRAALTEHYAAGKTVLNTFSYTGAFSVAAAMGGAVQTTSVDVANRSMERTKEQFEVNNLDPEQHKIYVMDVFDYIRFAIRKELQFDVTIIDPPSFARTKKRTFSVTKDYTQLLEELIQITKTDGLLIVSSNASNYKEKNFKQDIAQAFQNSNSGYRILGTFHLPADFAVPAGSRTSDYLKVFVIKKTAR</sequence>
<dbReference type="Gene3D" id="2.30.130.10">
    <property type="entry name" value="PUA domain"/>
    <property type="match status" value="1"/>
</dbReference>
<evidence type="ECO:0000259" key="4">
    <source>
        <dbReference type="Pfam" id="PF10672"/>
    </source>
</evidence>
<dbReference type="InterPro" id="IPR036974">
    <property type="entry name" value="PUA_sf"/>
</dbReference>
<dbReference type="Gene3D" id="3.40.50.150">
    <property type="entry name" value="Vaccinia Virus protein VP39"/>
    <property type="match status" value="1"/>
</dbReference>
<dbReference type="AlphaFoldDB" id="A0A143YWC1"/>
<evidence type="ECO:0000256" key="1">
    <source>
        <dbReference type="ARBA" id="ARBA00022603"/>
    </source>
</evidence>
<name>A0A143YWC1_9LACT</name>
<evidence type="ECO:0000256" key="3">
    <source>
        <dbReference type="ARBA" id="ARBA00022691"/>
    </source>
</evidence>